<dbReference type="Proteomes" id="UP001180845">
    <property type="component" value="Unassembled WGS sequence"/>
</dbReference>
<dbReference type="GO" id="GO:0000502">
    <property type="term" value="C:proteasome complex"/>
    <property type="evidence" value="ECO:0007669"/>
    <property type="project" value="UniProtKB-KW"/>
</dbReference>
<dbReference type="InterPro" id="IPR004347">
    <property type="entry name" value="Pup_ligase/deamidase"/>
</dbReference>
<comment type="caution">
    <text evidence="3">The sequence shown here is derived from an EMBL/GenBank/DDBJ whole genome shotgun (WGS) entry which is preliminary data.</text>
</comment>
<dbReference type="GO" id="GO:0019941">
    <property type="term" value="P:modification-dependent protein catabolic process"/>
    <property type="evidence" value="ECO:0007669"/>
    <property type="project" value="InterPro"/>
</dbReference>
<dbReference type="GO" id="GO:0016811">
    <property type="term" value="F:hydrolase activity, acting on carbon-nitrogen (but not peptide) bonds, in linear amides"/>
    <property type="evidence" value="ECO:0007669"/>
    <property type="project" value="InterPro"/>
</dbReference>
<protein>
    <submittedName>
        <fullName evidence="3">Proteasome accessory factor A</fullName>
        <ecNumber evidence="3">6.3.2.-</ecNumber>
    </submittedName>
</protein>
<keyword evidence="3" id="KW-0436">Ligase</keyword>
<dbReference type="PIRSF" id="PIRSF018077">
    <property type="entry name" value="UCP018077"/>
    <property type="match status" value="1"/>
</dbReference>
<dbReference type="GO" id="GO:0005524">
    <property type="term" value="F:ATP binding"/>
    <property type="evidence" value="ECO:0007669"/>
    <property type="project" value="TreeGrafter"/>
</dbReference>
<comment type="similarity">
    <text evidence="1">Belongs to the Pup ligase/Pup deamidase family. Pup deamidase subfamily.</text>
</comment>
<evidence type="ECO:0000256" key="2">
    <source>
        <dbReference type="PIRSR" id="PIRSR018077-1"/>
    </source>
</evidence>
<dbReference type="Pfam" id="PF03136">
    <property type="entry name" value="Pup_ligase"/>
    <property type="match status" value="1"/>
</dbReference>
<dbReference type="PANTHER" id="PTHR42307:SF2">
    <property type="entry name" value="PUP DEAMIDASE_DEPUPYLASE"/>
    <property type="match status" value="1"/>
</dbReference>
<dbReference type="InterPro" id="IPR022366">
    <property type="entry name" value="Pup_deamidase"/>
</dbReference>
<organism evidence="3 4">
    <name type="scientific">Haloactinomyces albus</name>
    <dbReference type="NCBI Taxonomy" id="1352928"/>
    <lineage>
        <taxon>Bacteria</taxon>
        <taxon>Bacillati</taxon>
        <taxon>Actinomycetota</taxon>
        <taxon>Actinomycetes</taxon>
        <taxon>Actinopolysporales</taxon>
        <taxon>Actinopolysporaceae</taxon>
        <taxon>Haloactinomyces</taxon>
    </lineage>
</organism>
<gene>
    <name evidence="3" type="ORF">JOF55_003634</name>
</gene>
<keyword evidence="3" id="KW-0647">Proteasome</keyword>
<keyword evidence="4" id="KW-1185">Reference proteome</keyword>
<sequence length="546" mass="59832">MDSRTRLVHSLRLAGPAPVLRRISTTVLDRVDPAPALRAVGTRRLNGMRRIMGTEVEYGIVVPGDSTANPVLTSTHIVLAYAAAADIPRARRARWDYEVESPLRDARGFDLGASSNQTNGSEGDDLGAANVILTNGARLYVDHAHPEYSAPEVTNPRDAVVWDKAGERVMEEAAFRAASVPGTAPMQLYKNNVDGKGASYGTHENYLCARDTPFTAVISGLTPFFASRQVVCGSGRVGIGQAGEKPGFQLSQRSDYIEVEVGLETTLKRGIINTRDEPHADADKYRRLHVIVGDANLAETSTYLKVGTTALILDMIEAGQRFDDLKLADPVQAVHALSHDPTLRQTVELADGRRFTGLDLQRAYHERAARHVEQHGGEAMARDVLDTWGEVLDLLGGDPMDCADRLDWPAKLQLLESYRSRDSLGWASPRLHMIDLQYSDVRMGKGLYNRLVARGSMRRLVSEEEVRAAVTEPPEDTRAYFRGRCLERYPSAVAAASWDSVIFDLGRDSLVRIPTLEPLRGTRAHVGELLESATSAEELVDSLTGG</sequence>
<evidence type="ECO:0000313" key="3">
    <source>
        <dbReference type="EMBL" id="MDR7303453.1"/>
    </source>
</evidence>
<dbReference type="GO" id="GO:0008233">
    <property type="term" value="F:peptidase activity"/>
    <property type="evidence" value="ECO:0007669"/>
    <property type="project" value="InterPro"/>
</dbReference>
<accession>A0AAE3ZEG7</accession>
<dbReference type="GO" id="GO:0010498">
    <property type="term" value="P:proteasomal protein catabolic process"/>
    <property type="evidence" value="ECO:0007669"/>
    <property type="project" value="InterPro"/>
</dbReference>
<evidence type="ECO:0000256" key="1">
    <source>
        <dbReference type="ARBA" id="ARBA00009114"/>
    </source>
</evidence>
<dbReference type="EC" id="6.3.2.-" evidence="3"/>
<dbReference type="PANTHER" id="PTHR42307">
    <property type="entry name" value="PUP DEAMIDASE/DEPUPYLASE"/>
    <property type="match status" value="1"/>
</dbReference>
<evidence type="ECO:0000313" key="4">
    <source>
        <dbReference type="Proteomes" id="UP001180845"/>
    </source>
</evidence>
<dbReference type="NCBIfam" id="TIGR03688">
    <property type="entry name" value="depupylase_Dop"/>
    <property type="match status" value="1"/>
</dbReference>
<dbReference type="EMBL" id="JAVDXW010000001">
    <property type="protein sequence ID" value="MDR7303453.1"/>
    <property type="molecule type" value="Genomic_DNA"/>
</dbReference>
<dbReference type="GO" id="GO:0070490">
    <property type="term" value="P:protein pupylation"/>
    <property type="evidence" value="ECO:0007669"/>
    <property type="project" value="TreeGrafter"/>
</dbReference>
<dbReference type="GO" id="GO:0016874">
    <property type="term" value="F:ligase activity"/>
    <property type="evidence" value="ECO:0007669"/>
    <property type="project" value="UniProtKB-KW"/>
</dbReference>
<reference evidence="3" key="1">
    <citation type="submission" date="2023-07" db="EMBL/GenBank/DDBJ databases">
        <title>Sequencing the genomes of 1000 actinobacteria strains.</title>
        <authorList>
            <person name="Klenk H.-P."/>
        </authorList>
    </citation>
    <scope>NUCLEOTIDE SEQUENCE</scope>
    <source>
        <strain evidence="3">DSM 45977</strain>
    </source>
</reference>
<name>A0AAE3ZEG7_9ACTN</name>
<feature type="active site" description="Proton acceptor" evidence="2">
    <location>
        <position position="142"/>
    </location>
</feature>
<proteinExistence type="inferred from homology"/>
<dbReference type="AlphaFoldDB" id="A0AAE3ZEG7"/>